<protein>
    <submittedName>
        <fullName evidence="2">Uncharacterized protein</fullName>
    </submittedName>
</protein>
<gene>
    <name evidence="2" type="ORF">AGRA3207_005186</name>
</gene>
<proteinExistence type="predicted"/>
<reference evidence="2" key="1">
    <citation type="submission" date="2020-07" db="EMBL/GenBank/DDBJ databases">
        <authorList>
            <person name="Tarantini F.S."/>
            <person name="Hong K.W."/>
            <person name="Chan K.G."/>
        </authorList>
    </citation>
    <scope>NUCLEOTIDE SEQUENCE</scope>
    <source>
        <strain evidence="2">32-07</strain>
    </source>
</reference>
<feature type="transmembrane region" description="Helical" evidence="1">
    <location>
        <begin position="179"/>
        <end position="198"/>
    </location>
</feature>
<accession>A0ABX8R2M5</accession>
<keyword evidence="1" id="KW-0812">Transmembrane</keyword>
<dbReference type="EMBL" id="CP059572">
    <property type="protein sequence ID" value="QXJ23952.1"/>
    <property type="molecule type" value="Genomic_DNA"/>
</dbReference>
<organism evidence="2 3">
    <name type="scientific">Actinomadura graeca</name>
    <dbReference type="NCBI Taxonomy" id="2750812"/>
    <lineage>
        <taxon>Bacteria</taxon>
        <taxon>Bacillati</taxon>
        <taxon>Actinomycetota</taxon>
        <taxon>Actinomycetes</taxon>
        <taxon>Streptosporangiales</taxon>
        <taxon>Thermomonosporaceae</taxon>
        <taxon>Actinomadura</taxon>
    </lineage>
</organism>
<evidence type="ECO:0000313" key="3">
    <source>
        <dbReference type="Proteomes" id="UP001049518"/>
    </source>
</evidence>
<feature type="transmembrane region" description="Helical" evidence="1">
    <location>
        <begin position="15"/>
        <end position="36"/>
    </location>
</feature>
<name>A0ABX8R2M5_9ACTN</name>
<sequence>MSLESGMPMHLAGTAMTWGSVWLFPNLIPLGVWMTLGTSNPGMIDAAGTHWEDAKKKIDEYDTSINDIKKQFDADPTNWTADDKLFFDSAVEKYLGELKKVHDTVDTVEGLVKAVAKILFGLCIAVLTIGGAVLAIALFTIAQLPIPVVGEIAYSMAQTAALMLMEVSIPIFTTIQGFLMTLLGFITTALGIAGGTYGTQLISLGTSNPDFKEVKIEMPSGPLK</sequence>
<evidence type="ECO:0000313" key="2">
    <source>
        <dbReference type="EMBL" id="QXJ23952.1"/>
    </source>
</evidence>
<feature type="transmembrane region" description="Helical" evidence="1">
    <location>
        <begin position="118"/>
        <end position="146"/>
    </location>
</feature>
<keyword evidence="1" id="KW-0472">Membrane</keyword>
<dbReference type="RefSeq" id="WP_231329639.1">
    <property type="nucleotide sequence ID" value="NZ_CP059572.1"/>
</dbReference>
<keyword evidence="3" id="KW-1185">Reference proteome</keyword>
<feature type="transmembrane region" description="Helical" evidence="1">
    <location>
        <begin position="152"/>
        <end position="172"/>
    </location>
</feature>
<dbReference type="Proteomes" id="UP001049518">
    <property type="component" value="Chromosome"/>
</dbReference>
<keyword evidence="1" id="KW-1133">Transmembrane helix</keyword>
<evidence type="ECO:0000256" key="1">
    <source>
        <dbReference type="SAM" id="Phobius"/>
    </source>
</evidence>